<proteinExistence type="inferred from homology"/>
<dbReference type="InterPro" id="IPR002563">
    <property type="entry name" value="Flavin_Rdtase-like_dom"/>
</dbReference>
<dbReference type="RefSeq" id="WP_169698467.1">
    <property type="nucleotide sequence ID" value="NZ_LS974202.1"/>
</dbReference>
<protein>
    <recommendedName>
        <fullName evidence="2">Flavin reductase like domain-containing protein</fullName>
    </recommendedName>
</protein>
<name>A0A7Z7LDM0_9BACT</name>
<dbReference type="PANTHER" id="PTHR43567:SF5">
    <property type="entry name" value="HYPOTHETICAL CYTOSOLIC PROTEIN"/>
    <property type="match status" value="1"/>
</dbReference>
<dbReference type="Gene3D" id="2.30.110.10">
    <property type="entry name" value="Electron Transport, Fmn-binding Protein, Chain A"/>
    <property type="match status" value="1"/>
</dbReference>
<dbReference type="GO" id="GO:0016646">
    <property type="term" value="F:oxidoreductase activity, acting on the CH-NH group of donors, NAD or NADP as acceptor"/>
    <property type="evidence" value="ECO:0007669"/>
    <property type="project" value="UniProtKB-ARBA"/>
</dbReference>
<dbReference type="KEGG" id="minf:MESINF_0616"/>
<evidence type="ECO:0000313" key="3">
    <source>
        <dbReference type="EMBL" id="SSC12065.1"/>
    </source>
</evidence>
<dbReference type="AlphaFoldDB" id="A0A7Z7LDM0"/>
<dbReference type="EMBL" id="LS974202">
    <property type="protein sequence ID" value="SSC12065.1"/>
    <property type="molecule type" value="Genomic_DNA"/>
</dbReference>
<dbReference type="PANTHER" id="PTHR43567">
    <property type="entry name" value="FLAVOREDOXIN-RELATED-RELATED"/>
    <property type="match status" value="1"/>
</dbReference>
<evidence type="ECO:0000313" key="4">
    <source>
        <dbReference type="Proteomes" id="UP000250796"/>
    </source>
</evidence>
<keyword evidence="4" id="KW-1185">Reference proteome</keyword>
<evidence type="ECO:0000259" key="2">
    <source>
        <dbReference type="Pfam" id="PF01613"/>
    </source>
</evidence>
<accession>A0A7Z7LDM0</accession>
<sequence>MTEFKFPEHSSELLKSLKEGRVLLGVTDGVERNLMTVAWGFIGYTWNRPVFIAMVRPSRYTHNFFRRSDVFSVNFMSEQWKDALTFCGTHSGRYFDKFKETGLTPSEGLTTSVMFVREADAVLECRIVSREAITPLALNESIASTFYGDNSYHSLVMGEITDSYLLP</sequence>
<dbReference type="InterPro" id="IPR052174">
    <property type="entry name" value="Flavoredoxin"/>
</dbReference>
<comment type="similarity">
    <text evidence="1">Belongs to the flavoredoxin family.</text>
</comment>
<feature type="domain" description="Flavin reductase like" evidence="2">
    <location>
        <begin position="20"/>
        <end position="163"/>
    </location>
</feature>
<organism evidence="3 4">
    <name type="scientific">Mesotoga infera</name>
    <dbReference type="NCBI Taxonomy" id="1236046"/>
    <lineage>
        <taxon>Bacteria</taxon>
        <taxon>Thermotogati</taxon>
        <taxon>Thermotogota</taxon>
        <taxon>Thermotogae</taxon>
        <taxon>Kosmotogales</taxon>
        <taxon>Kosmotogaceae</taxon>
        <taxon>Mesotoga</taxon>
    </lineage>
</organism>
<gene>
    <name evidence="3" type="ORF">MESINF_0616</name>
</gene>
<dbReference type="InterPro" id="IPR012349">
    <property type="entry name" value="Split_barrel_FMN-bd"/>
</dbReference>
<reference evidence="3 4" key="1">
    <citation type="submission" date="2017-01" db="EMBL/GenBank/DDBJ databases">
        <authorList>
            <person name="Erauso G."/>
        </authorList>
    </citation>
    <scope>NUCLEOTIDE SEQUENCE [LARGE SCALE GENOMIC DNA]</scope>
    <source>
        <strain evidence="3">MESINF1</strain>
    </source>
</reference>
<evidence type="ECO:0000256" key="1">
    <source>
        <dbReference type="ARBA" id="ARBA00038054"/>
    </source>
</evidence>
<dbReference type="Pfam" id="PF01613">
    <property type="entry name" value="Flavin_Reduct"/>
    <property type="match status" value="1"/>
</dbReference>
<dbReference type="GO" id="GO:0010181">
    <property type="term" value="F:FMN binding"/>
    <property type="evidence" value="ECO:0007669"/>
    <property type="project" value="InterPro"/>
</dbReference>
<dbReference type="SUPFAM" id="SSF50475">
    <property type="entry name" value="FMN-binding split barrel"/>
    <property type="match status" value="1"/>
</dbReference>
<dbReference type="Proteomes" id="UP000250796">
    <property type="component" value="Chromosome MESINF"/>
</dbReference>